<dbReference type="InterPro" id="IPR011021">
    <property type="entry name" value="Arrestin-like_N"/>
</dbReference>
<evidence type="ECO:0000256" key="4">
    <source>
        <dbReference type="SAM" id="MobiDB-lite"/>
    </source>
</evidence>
<dbReference type="PRINTS" id="PR00309">
    <property type="entry name" value="ARRESTIN"/>
</dbReference>
<dbReference type="GO" id="GO:0031701">
    <property type="term" value="F:angiotensin receptor binding"/>
    <property type="evidence" value="ECO:0007669"/>
    <property type="project" value="TreeGrafter"/>
</dbReference>
<dbReference type="InterPro" id="IPR000698">
    <property type="entry name" value="Arrestin"/>
</dbReference>
<feature type="domain" description="Arrestin C-terminal-like" evidence="5">
    <location>
        <begin position="181"/>
        <end position="336"/>
    </location>
</feature>
<dbReference type="FunFam" id="2.60.40.840:FF:000002">
    <property type="entry name" value="Arrestin 3"/>
    <property type="match status" value="1"/>
</dbReference>
<dbReference type="SUPFAM" id="SSF81296">
    <property type="entry name" value="E set domains"/>
    <property type="match status" value="2"/>
</dbReference>
<dbReference type="Gene3D" id="2.60.40.640">
    <property type="match status" value="1"/>
</dbReference>
<dbReference type="GO" id="GO:0002031">
    <property type="term" value="P:G protein-coupled receptor internalization"/>
    <property type="evidence" value="ECO:0007669"/>
    <property type="project" value="TreeGrafter"/>
</dbReference>
<dbReference type="Gene3D" id="2.60.40.840">
    <property type="match status" value="1"/>
</dbReference>
<proteinExistence type="inferred from homology"/>
<dbReference type="Ensembl" id="ENSSANT00000046655.1">
    <property type="protein sequence ID" value="ENSSANP00000043852.1"/>
    <property type="gene ID" value="ENSSANG00000020639.1"/>
</dbReference>
<dbReference type="PANTHER" id="PTHR11792:SF20">
    <property type="entry name" value="BETA-ARRESTIN-2"/>
    <property type="match status" value="1"/>
</dbReference>
<evidence type="ECO:0000313" key="6">
    <source>
        <dbReference type="Ensembl" id="ENSSANP00000043852.1"/>
    </source>
</evidence>
<dbReference type="InterPro" id="IPR014756">
    <property type="entry name" value="Ig_E-set"/>
</dbReference>
<evidence type="ECO:0000259" key="5">
    <source>
        <dbReference type="SMART" id="SM01017"/>
    </source>
</evidence>
<dbReference type="GO" id="GO:0007165">
    <property type="term" value="P:signal transduction"/>
    <property type="evidence" value="ECO:0007669"/>
    <property type="project" value="InterPro"/>
</dbReference>
<dbReference type="PANTHER" id="PTHR11792">
    <property type="entry name" value="ARRESTIN"/>
    <property type="match status" value="1"/>
</dbReference>
<sequence>MTFSLSPYYRVFKKSSPNCKLTVYLGKRDFVDHLDHVDPVVFVTLTCAFRYGREDLDVLGLSFRKDLFISSFQAYPPLPEERKPLSRLQERLLKKLGQNAYPFNFTIPQNLPCSVTLQPGPEDTGKACGVDFEVRAFCAKTVDEKTHKRNSVRLVIRKVQYAPEKPGPQPMVETTRSFLMSDRSLHLEASLDKELYYHGEPISVNVHVTNNSTKTVKRIKISVRQYADICLFSTAQYKCPVAQVEADDQMSPSSTFCKVYTLTPTLSNNREKRGLALDGQLKHEDTNLASSTIVKDVSNKEVLGILVSYRVKVKLVVSRGGDVSVELPFVLMHPKPSEQPNSRPQSGTSSSLSVPESDVPVDANLIEFETNNFSQDDDFVFEDFARLRLKGMKDEEDDHFC</sequence>
<dbReference type="GO" id="GO:0007399">
    <property type="term" value="P:nervous system development"/>
    <property type="evidence" value="ECO:0007669"/>
    <property type="project" value="UniProtKB-ARBA"/>
</dbReference>
<reference evidence="6" key="2">
    <citation type="submission" date="2025-09" db="UniProtKB">
        <authorList>
            <consortium name="Ensembl"/>
        </authorList>
    </citation>
    <scope>IDENTIFICATION</scope>
</reference>
<evidence type="ECO:0000256" key="3">
    <source>
        <dbReference type="ARBA" id="ARBA00022490"/>
    </source>
</evidence>
<feature type="region of interest" description="Disordered" evidence="4">
    <location>
        <begin position="334"/>
        <end position="356"/>
    </location>
</feature>
<accession>A0A671NEC8</accession>
<evidence type="ECO:0000256" key="2">
    <source>
        <dbReference type="ARBA" id="ARBA00005298"/>
    </source>
</evidence>
<organism evidence="6 7">
    <name type="scientific">Sinocyclocheilus anshuiensis</name>
    <dbReference type="NCBI Taxonomy" id="1608454"/>
    <lineage>
        <taxon>Eukaryota</taxon>
        <taxon>Metazoa</taxon>
        <taxon>Chordata</taxon>
        <taxon>Craniata</taxon>
        <taxon>Vertebrata</taxon>
        <taxon>Euteleostomi</taxon>
        <taxon>Actinopterygii</taxon>
        <taxon>Neopterygii</taxon>
        <taxon>Teleostei</taxon>
        <taxon>Ostariophysi</taxon>
        <taxon>Cypriniformes</taxon>
        <taxon>Cyprinidae</taxon>
        <taxon>Cyprininae</taxon>
        <taxon>Sinocyclocheilus</taxon>
    </lineage>
</organism>
<dbReference type="PROSITE" id="PS00295">
    <property type="entry name" value="ARRESTINS"/>
    <property type="match status" value="1"/>
</dbReference>
<dbReference type="GO" id="GO:0070374">
    <property type="term" value="P:positive regulation of ERK1 and ERK2 cascade"/>
    <property type="evidence" value="ECO:0007669"/>
    <property type="project" value="TreeGrafter"/>
</dbReference>
<dbReference type="Proteomes" id="UP000472260">
    <property type="component" value="Unassembled WGS sequence"/>
</dbReference>
<name>A0A671NEC8_9TELE</name>
<dbReference type="FunFam" id="2.60.40.640:FF:000003">
    <property type="entry name" value="beta-arrestin-1 isoform X1"/>
    <property type="match status" value="1"/>
</dbReference>
<dbReference type="InterPro" id="IPR017864">
    <property type="entry name" value="Arrestin_CS"/>
</dbReference>
<reference evidence="6" key="1">
    <citation type="submission" date="2025-08" db="UniProtKB">
        <authorList>
            <consortium name="Ensembl"/>
        </authorList>
    </citation>
    <scope>IDENTIFICATION</scope>
</reference>
<dbReference type="InterPro" id="IPR011022">
    <property type="entry name" value="Arrestin_C-like"/>
</dbReference>
<keyword evidence="3" id="KW-0963">Cytoplasm</keyword>
<evidence type="ECO:0000313" key="7">
    <source>
        <dbReference type="Proteomes" id="UP000472260"/>
    </source>
</evidence>
<keyword evidence="7" id="KW-1185">Reference proteome</keyword>
<comment type="similarity">
    <text evidence="2">Belongs to the arrestin family.</text>
</comment>
<dbReference type="InterPro" id="IPR014752">
    <property type="entry name" value="Arrestin-like_C"/>
</dbReference>
<gene>
    <name evidence="6" type="primary">arrb2b</name>
</gene>
<feature type="compositionally biased region" description="Polar residues" evidence="4">
    <location>
        <begin position="338"/>
        <end position="354"/>
    </location>
</feature>
<dbReference type="SMART" id="SM01017">
    <property type="entry name" value="Arrestin_C"/>
    <property type="match status" value="1"/>
</dbReference>
<evidence type="ECO:0000256" key="1">
    <source>
        <dbReference type="ARBA" id="ARBA00004496"/>
    </source>
</evidence>
<dbReference type="Pfam" id="PF02752">
    <property type="entry name" value="Arrestin_C"/>
    <property type="match status" value="1"/>
</dbReference>
<dbReference type="GO" id="GO:0005737">
    <property type="term" value="C:cytoplasm"/>
    <property type="evidence" value="ECO:0007669"/>
    <property type="project" value="UniProtKB-SubCell"/>
</dbReference>
<dbReference type="InterPro" id="IPR014753">
    <property type="entry name" value="Arrestin_N"/>
</dbReference>
<protein>
    <submittedName>
        <fullName evidence="6">Arrestin red cell</fullName>
    </submittedName>
</protein>
<dbReference type="AlphaFoldDB" id="A0A671NEC8"/>
<comment type="subcellular location">
    <subcellularLocation>
        <location evidence="1">Cytoplasm</location>
    </subcellularLocation>
</comment>
<dbReference type="Pfam" id="PF00339">
    <property type="entry name" value="Arrestin_N"/>
    <property type="match status" value="1"/>
</dbReference>